<dbReference type="Gene3D" id="3.30.160.60">
    <property type="entry name" value="Classic Zinc Finger"/>
    <property type="match status" value="2"/>
</dbReference>
<comment type="subcellular location">
    <subcellularLocation>
        <location evidence="1">Nucleus</location>
    </subcellularLocation>
</comment>
<name>A0A086J4Q6_NEMA1</name>
<evidence type="ECO:0000256" key="3">
    <source>
        <dbReference type="ARBA" id="ARBA00022737"/>
    </source>
</evidence>
<dbReference type="SMART" id="SM00355">
    <property type="entry name" value="ZnF_C2H2"/>
    <property type="match status" value="2"/>
</dbReference>
<dbReference type="Pfam" id="PF00096">
    <property type="entry name" value="zf-C2H2"/>
    <property type="match status" value="2"/>
</dbReference>
<dbReference type="PANTHER" id="PTHR23235">
    <property type="entry name" value="KRUEPPEL-LIKE TRANSCRIPTION FACTOR"/>
    <property type="match status" value="1"/>
</dbReference>
<evidence type="ECO:0000256" key="4">
    <source>
        <dbReference type="ARBA" id="ARBA00022771"/>
    </source>
</evidence>
<organism evidence="10 11">
    <name type="scientific">Nematocida ausubeli (strain ATCC PRA-371 / ERTm2)</name>
    <name type="common">Nematode killer fungus</name>
    <dbReference type="NCBI Taxonomy" id="1913371"/>
    <lineage>
        <taxon>Eukaryota</taxon>
        <taxon>Fungi</taxon>
        <taxon>Fungi incertae sedis</taxon>
        <taxon>Microsporidia</taxon>
        <taxon>Nematocida</taxon>
    </lineage>
</organism>
<gene>
    <name evidence="10" type="ORF">NESG_00199</name>
</gene>
<dbReference type="InterPro" id="IPR036236">
    <property type="entry name" value="Znf_C2H2_sf"/>
</dbReference>
<keyword evidence="2" id="KW-0479">Metal-binding</keyword>
<evidence type="ECO:0000256" key="7">
    <source>
        <dbReference type="PROSITE-ProRule" id="PRU00042"/>
    </source>
</evidence>
<comment type="caution">
    <text evidence="10">The sequence shown here is derived from an EMBL/GenBank/DDBJ whole genome shotgun (WGS) entry which is preliminary data.</text>
</comment>
<dbReference type="GeneID" id="77675172"/>
<feature type="region of interest" description="Disordered" evidence="8">
    <location>
        <begin position="1"/>
        <end position="37"/>
    </location>
</feature>
<dbReference type="SUPFAM" id="SSF57667">
    <property type="entry name" value="beta-beta-alpha zinc fingers"/>
    <property type="match status" value="1"/>
</dbReference>
<protein>
    <recommendedName>
        <fullName evidence="9">C2H2-type domain-containing protein</fullName>
    </recommendedName>
</protein>
<keyword evidence="6" id="KW-0539">Nucleus</keyword>
<evidence type="ECO:0000256" key="5">
    <source>
        <dbReference type="ARBA" id="ARBA00022833"/>
    </source>
</evidence>
<dbReference type="PROSITE" id="PS00028">
    <property type="entry name" value="ZINC_FINGER_C2H2_1"/>
    <property type="match status" value="2"/>
</dbReference>
<feature type="domain" description="C2H2-type" evidence="9">
    <location>
        <begin position="138"/>
        <end position="168"/>
    </location>
</feature>
<evidence type="ECO:0000256" key="2">
    <source>
        <dbReference type="ARBA" id="ARBA00022723"/>
    </source>
</evidence>
<dbReference type="RefSeq" id="XP_052905679.1">
    <property type="nucleotide sequence ID" value="XM_053047854.1"/>
</dbReference>
<keyword evidence="4 7" id="KW-0863">Zinc-finger</keyword>
<sequence length="168" mass="19800">MERTQNSEDYRQEIENTTNIRKRKGRNQSDDPNSIEYSDRYDEWRKEDPNMLPFNILAKCAAKELKYLVGKSPRREHSSESLVTTSDDESDIGDIEFPYSFSGDRKVYKCTFDGCKKEFPSLSRMRRHYIIHTGAKPFKCLNAKCTKSFSRRDNMIQHYKGHCVHTKI</sequence>
<dbReference type="AlphaFoldDB" id="A0A086J4Q6"/>
<proteinExistence type="predicted"/>
<evidence type="ECO:0000259" key="9">
    <source>
        <dbReference type="PROSITE" id="PS50157"/>
    </source>
</evidence>
<reference evidence="10 11" key="1">
    <citation type="journal article" date="2014" name="Genome Announc.">
        <title>Genome Sequence of the Microsporidian Species Nematocida sp1 Strain ERTm6 (ATCC PRA-372).</title>
        <authorList>
            <person name="Bakowski M.A."/>
            <person name="Priest M."/>
            <person name="Young S."/>
            <person name="Cuomo C.A."/>
            <person name="Troemel E.R."/>
        </authorList>
    </citation>
    <scope>NUCLEOTIDE SEQUENCE [LARGE SCALE GENOMIC DNA]</scope>
    <source>
        <strain evidence="10 11">ERTm6</strain>
    </source>
</reference>
<keyword evidence="3" id="KW-0677">Repeat</keyword>
<dbReference type="FunFam" id="3.30.160.60:FF:001102">
    <property type="entry name" value="Transcription factor IIIA"/>
    <property type="match status" value="1"/>
</dbReference>
<keyword evidence="5" id="KW-0862">Zinc</keyword>
<keyword evidence="11" id="KW-1185">Reference proteome</keyword>
<feature type="domain" description="C2H2-type" evidence="9">
    <location>
        <begin position="108"/>
        <end position="137"/>
    </location>
</feature>
<evidence type="ECO:0000256" key="1">
    <source>
        <dbReference type="ARBA" id="ARBA00004123"/>
    </source>
</evidence>
<dbReference type="Proteomes" id="UP000054524">
    <property type="component" value="Unassembled WGS sequence"/>
</dbReference>
<dbReference type="PROSITE" id="PS50157">
    <property type="entry name" value="ZINC_FINGER_C2H2_2"/>
    <property type="match status" value="2"/>
</dbReference>
<evidence type="ECO:0000256" key="6">
    <source>
        <dbReference type="ARBA" id="ARBA00023242"/>
    </source>
</evidence>
<dbReference type="HOGENOM" id="CLU_1586931_0_0_1"/>
<accession>A0A086J4Q6</accession>
<evidence type="ECO:0000256" key="8">
    <source>
        <dbReference type="SAM" id="MobiDB-lite"/>
    </source>
</evidence>
<dbReference type="GO" id="GO:0008270">
    <property type="term" value="F:zinc ion binding"/>
    <property type="evidence" value="ECO:0007669"/>
    <property type="project" value="UniProtKB-KW"/>
</dbReference>
<evidence type="ECO:0000313" key="10">
    <source>
        <dbReference type="EMBL" id="KFG27124.1"/>
    </source>
</evidence>
<evidence type="ECO:0000313" key="11">
    <source>
        <dbReference type="Proteomes" id="UP000054524"/>
    </source>
</evidence>
<feature type="compositionally biased region" description="Basic and acidic residues" evidence="8">
    <location>
        <begin position="1"/>
        <end position="14"/>
    </location>
</feature>
<dbReference type="GO" id="GO:0005634">
    <property type="term" value="C:nucleus"/>
    <property type="evidence" value="ECO:0007669"/>
    <property type="project" value="UniProtKB-SubCell"/>
</dbReference>
<dbReference type="EMBL" id="AKIJ01000001">
    <property type="protein sequence ID" value="KFG27124.1"/>
    <property type="molecule type" value="Genomic_DNA"/>
</dbReference>
<dbReference type="InterPro" id="IPR013087">
    <property type="entry name" value="Znf_C2H2_type"/>
</dbReference>